<name>A0ABT4BDQ7_9ACTN</name>
<dbReference type="Proteomes" id="UP001151002">
    <property type="component" value="Unassembled WGS sequence"/>
</dbReference>
<dbReference type="EMBL" id="JAPNTZ010000021">
    <property type="protein sequence ID" value="MCY1144602.1"/>
    <property type="molecule type" value="Genomic_DNA"/>
</dbReference>
<protein>
    <submittedName>
        <fullName evidence="2">DUF2750 domain-containing protein</fullName>
    </submittedName>
</protein>
<dbReference type="InterPro" id="IPR021284">
    <property type="entry name" value="DUF2750"/>
</dbReference>
<comment type="caution">
    <text evidence="2">The sequence shown here is derived from an EMBL/GenBank/DDBJ whole genome shotgun (WGS) entry which is preliminary data.</text>
</comment>
<accession>A0ABT4BDQ7</accession>
<proteinExistence type="predicted"/>
<feature type="region of interest" description="Disordered" evidence="1">
    <location>
        <begin position="22"/>
        <end position="43"/>
    </location>
</feature>
<reference evidence="2" key="1">
    <citation type="submission" date="2022-11" db="EMBL/GenBank/DDBJ databases">
        <authorList>
            <person name="Somphong A."/>
            <person name="Phongsopitanun W."/>
        </authorList>
    </citation>
    <scope>NUCLEOTIDE SEQUENCE</scope>
    <source>
        <strain evidence="2">Pm04-4</strain>
    </source>
</reference>
<gene>
    <name evidence="2" type="ORF">OWR29_41950</name>
</gene>
<organism evidence="2 3">
    <name type="scientific">Paractinoplanes pyxinae</name>
    <dbReference type="NCBI Taxonomy" id="2997416"/>
    <lineage>
        <taxon>Bacteria</taxon>
        <taxon>Bacillati</taxon>
        <taxon>Actinomycetota</taxon>
        <taxon>Actinomycetes</taxon>
        <taxon>Micromonosporales</taxon>
        <taxon>Micromonosporaceae</taxon>
        <taxon>Paractinoplanes</taxon>
    </lineage>
</organism>
<dbReference type="RefSeq" id="WP_267569182.1">
    <property type="nucleotide sequence ID" value="NZ_JAPNTZ010000021.1"/>
</dbReference>
<evidence type="ECO:0000313" key="3">
    <source>
        <dbReference type="Proteomes" id="UP001151002"/>
    </source>
</evidence>
<evidence type="ECO:0000313" key="2">
    <source>
        <dbReference type="EMBL" id="MCY1144602.1"/>
    </source>
</evidence>
<sequence>MAMSLSGAHRAAFRREAGREGRVFSIRDPEGMPAPAGDDGRRAVPFWSKPTRAGRVVDQVAAYSGFEVLAVDVDEWLDQWLPRLEKDGMLVGVNWSGARATGYDLTPAQVRQWFADEPAEDAELELPGRS</sequence>
<evidence type="ECO:0000256" key="1">
    <source>
        <dbReference type="SAM" id="MobiDB-lite"/>
    </source>
</evidence>
<keyword evidence="3" id="KW-1185">Reference proteome</keyword>
<dbReference type="Pfam" id="PF11042">
    <property type="entry name" value="DUF2750"/>
    <property type="match status" value="1"/>
</dbReference>